<keyword evidence="3" id="KW-1185">Reference proteome</keyword>
<dbReference type="OrthoDB" id="3530951at2"/>
<dbReference type="EMBL" id="FZOD01000071">
    <property type="protein sequence ID" value="SNT58958.1"/>
    <property type="molecule type" value="Genomic_DNA"/>
</dbReference>
<evidence type="ECO:0008006" key="4">
    <source>
        <dbReference type="Google" id="ProtNLM"/>
    </source>
</evidence>
<sequence>MSTVTRSRSESATSQRAPAPPSRWRRAGAVLAGVALAAAAVGLQAFGSAAADHDTPLTWTGGVGDEVVASRFSARVKTVRAAKALESKGFSGEKTRATTKGIFIIVEVGATSARKPLQLGTPVLLTDSGHRYEATDKIDASLTITELYIQPGWWGEGVTVFDLPPGELPGSRVVLAPSSSFLVEPNGPEIEIDLGLDEAGAKRLVSTAKDVYTPAVKL</sequence>
<gene>
    <name evidence="2" type="ORF">SAMN05216276_107132</name>
</gene>
<dbReference type="AlphaFoldDB" id="A0A239NX02"/>
<evidence type="ECO:0000313" key="2">
    <source>
        <dbReference type="EMBL" id="SNT58958.1"/>
    </source>
</evidence>
<reference evidence="2 3" key="1">
    <citation type="submission" date="2017-06" db="EMBL/GenBank/DDBJ databases">
        <authorList>
            <person name="Kim H.J."/>
            <person name="Triplett B.A."/>
        </authorList>
    </citation>
    <scope>NUCLEOTIDE SEQUENCE [LARGE SCALE GENOMIC DNA]</scope>
    <source>
        <strain evidence="2 3">CGMCC 4.2132</strain>
    </source>
</reference>
<name>A0A239NX02_9ACTN</name>
<dbReference type="Proteomes" id="UP000198282">
    <property type="component" value="Unassembled WGS sequence"/>
</dbReference>
<protein>
    <recommendedName>
        <fullName evidence="4">DUF4352 domain-containing protein</fullName>
    </recommendedName>
</protein>
<evidence type="ECO:0000256" key="1">
    <source>
        <dbReference type="SAM" id="MobiDB-lite"/>
    </source>
</evidence>
<proteinExistence type="predicted"/>
<feature type="region of interest" description="Disordered" evidence="1">
    <location>
        <begin position="1"/>
        <end position="24"/>
    </location>
</feature>
<feature type="compositionally biased region" description="Polar residues" evidence="1">
    <location>
        <begin position="1"/>
        <end position="15"/>
    </location>
</feature>
<accession>A0A239NX02</accession>
<dbReference type="RefSeq" id="WP_089212664.1">
    <property type="nucleotide sequence ID" value="NZ_FZOD01000071.1"/>
</dbReference>
<organism evidence="2 3">
    <name type="scientific">Streptosporangium subroseum</name>
    <dbReference type="NCBI Taxonomy" id="106412"/>
    <lineage>
        <taxon>Bacteria</taxon>
        <taxon>Bacillati</taxon>
        <taxon>Actinomycetota</taxon>
        <taxon>Actinomycetes</taxon>
        <taxon>Streptosporangiales</taxon>
        <taxon>Streptosporangiaceae</taxon>
        <taxon>Streptosporangium</taxon>
    </lineage>
</organism>
<evidence type="ECO:0000313" key="3">
    <source>
        <dbReference type="Proteomes" id="UP000198282"/>
    </source>
</evidence>